<sequence length="232" mass="25045">MAKQNLLVLGATGGTGLAFIKEALIHASKPNLTLLVRTPSRLPQEYLDDSHITVVKGELNDRIVVDNALQGVTAVISFLGPYMTLKATLLRDTSTPIADSLPTLFAAMRSANITRILALSTPTGLPQPVLETKPWSWWAAGWFIYLVVPQGNAEMTKIGSLVSGQHDLEWTVFRVPSLTNGSAEKVVEAGYLGAKEFAVTAELTRGSLARWVLAEVEGREWVGRAPAVANNL</sequence>
<dbReference type="GO" id="GO:0042602">
    <property type="term" value="F:riboflavin reductase (NADPH) activity"/>
    <property type="evidence" value="ECO:0007669"/>
    <property type="project" value="TreeGrafter"/>
</dbReference>
<dbReference type="InterPro" id="IPR016040">
    <property type="entry name" value="NAD(P)-bd_dom"/>
</dbReference>
<dbReference type="Proteomes" id="UP000799750">
    <property type="component" value="Unassembled WGS sequence"/>
</dbReference>
<evidence type="ECO:0000313" key="3">
    <source>
        <dbReference type="EMBL" id="KAF2498829.1"/>
    </source>
</evidence>
<dbReference type="Gene3D" id="3.40.50.720">
    <property type="entry name" value="NAD(P)-binding Rossmann-like Domain"/>
    <property type="match status" value="1"/>
</dbReference>
<feature type="domain" description="NAD(P)-binding" evidence="2">
    <location>
        <begin position="10"/>
        <end position="215"/>
    </location>
</feature>
<evidence type="ECO:0000259" key="2">
    <source>
        <dbReference type="Pfam" id="PF13460"/>
    </source>
</evidence>
<dbReference type="EMBL" id="MU004185">
    <property type="protein sequence ID" value="KAF2498829.1"/>
    <property type="molecule type" value="Genomic_DNA"/>
</dbReference>
<organism evidence="3 4">
    <name type="scientific">Lophium mytilinum</name>
    <dbReference type="NCBI Taxonomy" id="390894"/>
    <lineage>
        <taxon>Eukaryota</taxon>
        <taxon>Fungi</taxon>
        <taxon>Dikarya</taxon>
        <taxon>Ascomycota</taxon>
        <taxon>Pezizomycotina</taxon>
        <taxon>Dothideomycetes</taxon>
        <taxon>Pleosporomycetidae</taxon>
        <taxon>Mytilinidiales</taxon>
        <taxon>Mytilinidiaceae</taxon>
        <taxon>Lophium</taxon>
    </lineage>
</organism>
<dbReference type="AlphaFoldDB" id="A0A6A6R2Q6"/>
<dbReference type="PANTHER" id="PTHR43355">
    <property type="entry name" value="FLAVIN REDUCTASE (NADPH)"/>
    <property type="match status" value="1"/>
</dbReference>
<gene>
    <name evidence="3" type="ORF">BU16DRAFT_558872</name>
</gene>
<dbReference type="InterPro" id="IPR036291">
    <property type="entry name" value="NAD(P)-bd_dom_sf"/>
</dbReference>
<comment type="similarity">
    <text evidence="1">Belongs to the avfA family.</text>
</comment>
<dbReference type="Pfam" id="PF13460">
    <property type="entry name" value="NAD_binding_10"/>
    <property type="match status" value="1"/>
</dbReference>
<dbReference type="GO" id="GO:0004074">
    <property type="term" value="F:biliverdin reductase [NAD(P)H] activity"/>
    <property type="evidence" value="ECO:0007669"/>
    <property type="project" value="TreeGrafter"/>
</dbReference>
<accession>A0A6A6R2Q6</accession>
<dbReference type="OrthoDB" id="10254221at2759"/>
<evidence type="ECO:0000313" key="4">
    <source>
        <dbReference type="Proteomes" id="UP000799750"/>
    </source>
</evidence>
<name>A0A6A6R2Q6_9PEZI</name>
<keyword evidence="4" id="KW-1185">Reference proteome</keyword>
<proteinExistence type="inferred from homology"/>
<reference evidence="3" key="1">
    <citation type="journal article" date="2020" name="Stud. Mycol.">
        <title>101 Dothideomycetes genomes: a test case for predicting lifestyles and emergence of pathogens.</title>
        <authorList>
            <person name="Haridas S."/>
            <person name="Albert R."/>
            <person name="Binder M."/>
            <person name="Bloem J."/>
            <person name="Labutti K."/>
            <person name="Salamov A."/>
            <person name="Andreopoulos B."/>
            <person name="Baker S."/>
            <person name="Barry K."/>
            <person name="Bills G."/>
            <person name="Bluhm B."/>
            <person name="Cannon C."/>
            <person name="Castanera R."/>
            <person name="Culley D."/>
            <person name="Daum C."/>
            <person name="Ezra D."/>
            <person name="Gonzalez J."/>
            <person name="Henrissat B."/>
            <person name="Kuo A."/>
            <person name="Liang C."/>
            <person name="Lipzen A."/>
            <person name="Lutzoni F."/>
            <person name="Magnuson J."/>
            <person name="Mondo S."/>
            <person name="Nolan M."/>
            <person name="Ohm R."/>
            <person name="Pangilinan J."/>
            <person name="Park H.-J."/>
            <person name="Ramirez L."/>
            <person name="Alfaro M."/>
            <person name="Sun H."/>
            <person name="Tritt A."/>
            <person name="Yoshinaga Y."/>
            <person name="Zwiers L.-H."/>
            <person name="Turgeon B."/>
            <person name="Goodwin S."/>
            <person name="Spatafora J."/>
            <person name="Crous P."/>
            <person name="Grigoriev I."/>
        </authorList>
    </citation>
    <scope>NUCLEOTIDE SEQUENCE</scope>
    <source>
        <strain evidence="3">CBS 269.34</strain>
    </source>
</reference>
<evidence type="ECO:0000256" key="1">
    <source>
        <dbReference type="ARBA" id="ARBA00038376"/>
    </source>
</evidence>
<protein>
    <submittedName>
        <fullName evidence="3">NAD(P)-binding protein</fullName>
    </submittedName>
</protein>
<dbReference type="PANTHER" id="PTHR43355:SF2">
    <property type="entry name" value="FLAVIN REDUCTASE (NADPH)"/>
    <property type="match status" value="1"/>
</dbReference>
<dbReference type="InterPro" id="IPR051606">
    <property type="entry name" value="Polyketide_Oxido-like"/>
</dbReference>
<dbReference type="SUPFAM" id="SSF51735">
    <property type="entry name" value="NAD(P)-binding Rossmann-fold domains"/>
    <property type="match status" value="1"/>
</dbReference>